<reference evidence="1 2" key="1">
    <citation type="submission" date="2021-06" db="EMBL/GenBank/DDBJ databases">
        <authorList>
            <person name="Kallberg Y."/>
            <person name="Tangrot J."/>
            <person name="Rosling A."/>
        </authorList>
    </citation>
    <scope>NUCLEOTIDE SEQUENCE [LARGE SCALE GENOMIC DNA]</scope>
    <source>
        <strain evidence="1 2">120-4 pot B 10/14</strain>
    </source>
</reference>
<name>A0ABN7XLM7_GIGMA</name>
<sequence length="68" mass="8242">YGETRTDMTTKLTWEEYQRIKDIKILDLEICDYGHLNILNLGWEVWGKWFCRKHEKEHVLCSELCLPV</sequence>
<dbReference type="Proteomes" id="UP000789901">
    <property type="component" value="Unassembled WGS sequence"/>
</dbReference>
<feature type="non-terminal residue" evidence="1">
    <location>
        <position position="1"/>
    </location>
</feature>
<accession>A0ABN7XLM7</accession>
<feature type="non-terminal residue" evidence="1">
    <location>
        <position position="68"/>
    </location>
</feature>
<dbReference type="EMBL" id="CAJVQB010147192">
    <property type="protein sequence ID" value="CAG8855236.1"/>
    <property type="molecule type" value="Genomic_DNA"/>
</dbReference>
<proteinExistence type="predicted"/>
<keyword evidence="2" id="KW-1185">Reference proteome</keyword>
<evidence type="ECO:0000313" key="1">
    <source>
        <dbReference type="EMBL" id="CAG8855236.1"/>
    </source>
</evidence>
<protein>
    <submittedName>
        <fullName evidence="1">38581_t:CDS:1</fullName>
    </submittedName>
</protein>
<gene>
    <name evidence="1" type="ORF">GMARGA_LOCUS44057</name>
</gene>
<evidence type="ECO:0000313" key="2">
    <source>
        <dbReference type="Proteomes" id="UP000789901"/>
    </source>
</evidence>
<comment type="caution">
    <text evidence="1">The sequence shown here is derived from an EMBL/GenBank/DDBJ whole genome shotgun (WGS) entry which is preliminary data.</text>
</comment>
<organism evidence="1 2">
    <name type="scientific">Gigaspora margarita</name>
    <dbReference type="NCBI Taxonomy" id="4874"/>
    <lineage>
        <taxon>Eukaryota</taxon>
        <taxon>Fungi</taxon>
        <taxon>Fungi incertae sedis</taxon>
        <taxon>Mucoromycota</taxon>
        <taxon>Glomeromycotina</taxon>
        <taxon>Glomeromycetes</taxon>
        <taxon>Diversisporales</taxon>
        <taxon>Gigasporaceae</taxon>
        <taxon>Gigaspora</taxon>
    </lineage>
</organism>